<sequence>MKKKILSLSFLLYALTMVPNTGYCAQKPEDIDPCGLVTVEKMRSAFPQLQRAEKKQVGPTIVCNYLDKFDIPALIVSVNQAGEHARDTFALLDSGYVIQEIADLGDNAAIAIQQANPTFGLQEGVAALQINKGDLALNLSFTRLTIQPEGPEIESVKSLATEMLSSL</sequence>
<dbReference type="AlphaFoldDB" id="A0A1M7YGQ8"/>
<protein>
    <submittedName>
        <fullName evidence="2">Uncharacterized protein</fullName>
    </submittedName>
</protein>
<dbReference type="Proteomes" id="UP000184603">
    <property type="component" value="Unassembled WGS sequence"/>
</dbReference>
<dbReference type="RefSeq" id="WP_073615654.1">
    <property type="nucleotide sequence ID" value="NZ_FRFE01000029.1"/>
</dbReference>
<feature type="signal peptide" evidence="1">
    <location>
        <begin position="1"/>
        <end position="22"/>
    </location>
</feature>
<evidence type="ECO:0000313" key="2">
    <source>
        <dbReference type="EMBL" id="SHO51822.1"/>
    </source>
</evidence>
<accession>A0A1M7YGQ8</accession>
<feature type="chain" id="PRO_5013223885" evidence="1">
    <location>
        <begin position="23"/>
        <end position="167"/>
    </location>
</feature>
<reference evidence="2 3" key="1">
    <citation type="submission" date="2016-12" db="EMBL/GenBank/DDBJ databases">
        <authorList>
            <person name="Song W.-J."/>
            <person name="Kurnit D.M."/>
        </authorList>
    </citation>
    <scope>NUCLEOTIDE SEQUENCE [LARGE SCALE GENOMIC DNA]</scope>
    <source>
        <strain evidence="2 3">DSM 18488</strain>
    </source>
</reference>
<gene>
    <name evidence="2" type="ORF">SAMN02745220_04236</name>
</gene>
<keyword evidence="3" id="KW-1185">Reference proteome</keyword>
<dbReference type="OrthoDB" id="9836871at2"/>
<keyword evidence="1" id="KW-0732">Signal</keyword>
<dbReference type="EMBL" id="FRFE01000029">
    <property type="protein sequence ID" value="SHO51822.1"/>
    <property type="molecule type" value="Genomic_DNA"/>
</dbReference>
<dbReference type="STRING" id="1121416.SAMN02745220_04236"/>
<evidence type="ECO:0000313" key="3">
    <source>
        <dbReference type="Proteomes" id="UP000184603"/>
    </source>
</evidence>
<organism evidence="2 3">
    <name type="scientific">Desulfopila aestuarii DSM 18488</name>
    <dbReference type="NCBI Taxonomy" id="1121416"/>
    <lineage>
        <taxon>Bacteria</taxon>
        <taxon>Pseudomonadati</taxon>
        <taxon>Thermodesulfobacteriota</taxon>
        <taxon>Desulfobulbia</taxon>
        <taxon>Desulfobulbales</taxon>
        <taxon>Desulfocapsaceae</taxon>
        <taxon>Desulfopila</taxon>
    </lineage>
</organism>
<name>A0A1M7YGQ8_9BACT</name>
<proteinExistence type="predicted"/>
<evidence type="ECO:0000256" key="1">
    <source>
        <dbReference type="SAM" id="SignalP"/>
    </source>
</evidence>